<keyword evidence="3" id="KW-0443">Lipid metabolism</keyword>
<evidence type="ECO:0000313" key="7">
    <source>
        <dbReference type="Proteomes" id="UP000051783"/>
    </source>
</evidence>
<dbReference type="SUPFAM" id="SSF51230">
    <property type="entry name" value="Single hybrid motif"/>
    <property type="match status" value="1"/>
</dbReference>
<keyword evidence="3" id="KW-0276">Fatty acid metabolism</keyword>
<dbReference type="GO" id="GO:0003989">
    <property type="term" value="F:acetyl-CoA carboxylase activity"/>
    <property type="evidence" value="ECO:0007669"/>
    <property type="project" value="InterPro"/>
</dbReference>
<evidence type="ECO:0000256" key="3">
    <source>
        <dbReference type="RuleBase" id="RU364072"/>
    </source>
</evidence>
<evidence type="ECO:0000256" key="2">
    <source>
        <dbReference type="ARBA" id="ARBA00023267"/>
    </source>
</evidence>
<dbReference type="PATRIC" id="fig|942150.3.peg.2787"/>
<keyword evidence="3" id="KW-0275">Fatty acid biosynthesis</keyword>
<evidence type="ECO:0000256" key="1">
    <source>
        <dbReference type="ARBA" id="ARBA00017562"/>
    </source>
</evidence>
<dbReference type="AlphaFoldDB" id="A0A0R2MHK2"/>
<keyword evidence="3" id="KW-0444">Lipid biosynthesis</keyword>
<dbReference type="OrthoDB" id="9811735at2"/>
<accession>A0A0R2MHK2</accession>
<dbReference type="GO" id="GO:0009317">
    <property type="term" value="C:acetyl-CoA carboxylase complex"/>
    <property type="evidence" value="ECO:0007669"/>
    <property type="project" value="InterPro"/>
</dbReference>
<sequence>MELDKIYQLMDKFEQSSLTSFEYHDQDFGIQMGKKGHGKPVVTTQPTPLPTQPVESQAPVAPTPVGTPAAAMAEPAATTVTPETTSAPVAEVDPIDPKECVTAPVVGIFYQAHSSEEAPYVQLGDHVTVGQQVGLIQAMQMMRPVVAKQAGQVKAFLAKNGDEVNFGQPLIQLIPDTPDDI</sequence>
<dbReference type="InterPro" id="IPR000089">
    <property type="entry name" value="Biotin_lipoyl"/>
</dbReference>
<dbReference type="InterPro" id="IPR011053">
    <property type="entry name" value="Single_hybrid_motif"/>
</dbReference>
<dbReference type="EMBL" id="JQCL01000057">
    <property type="protein sequence ID" value="KRO10979.1"/>
    <property type="molecule type" value="Genomic_DNA"/>
</dbReference>
<feature type="domain" description="Lipoyl-binding" evidence="5">
    <location>
        <begin position="101"/>
        <end position="173"/>
    </location>
</feature>
<dbReference type="Gene3D" id="2.40.50.100">
    <property type="match status" value="1"/>
</dbReference>
<reference evidence="6 7" key="1">
    <citation type="journal article" date="2015" name="Genome Announc.">
        <title>Expanding the biotechnology potential of lactobacilli through comparative genomics of 213 strains and associated genera.</title>
        <authorList>
            <person name="Sun Z."/>
            <person name="Harris H.M."/>
            <person name="McCann A."/>
            <person name="Guo C."/>
            <person name="Argimon S."/>
            <person name="Zhang W."/>
            <person name="Yang X."/>
            <person name="Jeffery I.B."/>
            <person name="Cooney J.C."/>
            <person name="Kagawa T.F."/>
            <person name="Liu W."/>
            <person name="Song Y."/>
            <person name="Salvetti E."/>
            <person name="Wrobel A."/>
            <person name="Rasinkangas P."/>
            <person name="Parkhill J."/>
            <person name="Rea M.C."/>
            <person name="O'Sullivan O."/>
            <person name="Ritari J."/>
            <person name="Douillard F.P."/>
            <person name="Paul Ross R."/>
            <person name="Yang R."/>
            <person name="Briner A.E."/>
            <person name="Felis G.E."/>
            <person name="de Vos W.M."/>
            <person name="Barrangou R."/>
            <person name="Klaenhammer T.R."/>
            <person name="Caufield P.W."/>
            <person name="Cui Y."/>
            <person name="Zhang H."/>
            <person name="O'Toole P.W."/>
        </authorList>
    </citation>
    <scope>NUCLEOTIDE SEQUENCE [LARGE SCALE GENOMIC DNA]</scope>
    <source>
        <strain evidence="6 7">LMG 26013</strain>
    </source>
</reference>
<keyword evidence="7" id="KW-1185">Reference proteome</keyword>
<dbReference type="PANTHER" id="PTHR45266">
    <property type="entry name" value="OXALOACETATE DECARBOXYLASE ALPHA CHAIN"/>
    <property type="match status" value="1"/>
</dbReference>
<dbReference type="UniPathway" id="UPA00094"/>
<dbReference type="InterPro" id="IPR001249">
    <property type="entry name" value="AcCoA_biotinCC"/>
</dbReference>
<dbReference type="PANTHER" id="PTHR45266:SF3">
    <property type="entry name" value="OXALOACETATE DECARBOXYLASE ALPHA CHAIN"/>
    <property type="match status" value="1"/>
</dbReference>
<dbReference type="CDD" id="cd06850">
    <property type="entry name" value="biotinyl_domain"/>
    <property type="match status" value="1"/>
</dbReference>
<dbReference type="RefSeq" id="WP_057706471.1">
    <property type="nucleotide sequence ID" value="NZ_JQCL01000057.1"/>
</dbReference>
<evidence type="ECO:0000259" key="5">
    <source>
        <dbReference type="Pfam" id="PF00364"/>
    </source>
</evidence>
<dbReference type="Proteomes" id="UP000051783">
    <property type="component" value="Unassembled WGS sequence"/>
</dbReference>
<gene>
    <name evidence="6" type="ORF">IV64_GL002675</name>
</gene>
<dbReference type="GO" id="GO:0006633">
    <property type="term" value="P:fatty acid biosynthetic process"/>
    <property type="evidence" value="ECO:0007669"/>
    <property type="project" value="UniProtKB-UniPathway"/>
</dbReference>
<name>A0A0R2MHK2_9LACO</name>
<comment type="caution">
    <text evidence="6">The sequence shown here is derived from an EMBL/GenBank/DDBJ whole genome shotgun (WGS) entry which is preliminary data.</text>
</comment>
<comment type="function">
    <text evidence="3">This protein is a component of the acetyl coenzyme A carboxylase complex; first, biotin carboxylase catalyzes the carboxylation of the carrier protein and then the transcarboxylase transfers the carboxyl group to form malonyl-CoA.</text>
</comment>
<dbReference type="InterPro" id="IPR050709">
    <property type="entry name" value="Biotin_Carboxyl_Carrier/Decarb"/>
</dbReference>
<keyword evidence="2 3" id="KW-0092">Biotin</keyword>
<organism evidence="6 7">
    <name type="scientific">Lactiplantibacillus xiangfangensis</name>
    <dbReference type="NCBI Taxonomy" id="942150"/>
    <lineage>
        <taxon>Bacteria</taxon>
        <taxon>Bacillati</taxon>
        <taxon>Bacillota</taxon>
        <taxon>Bacilli</taxon>
        <taxon>Lactobacillales</taxon>
        <taxon>Lactobacillaceae</taxon>
        <taxon>Lactiplantibacillus</taxon>
    </lineage>
</organism>
<feature type="region of interest" description="Disordered" evidence="4">
    <location>
        <begin position="44"/>
        <end position="90"/>
    </location>
</feature>
<dbReference type="PRINTS" id="PR01071">
    <property type="entry name" value="ACOABIOTINCC"/>
</dbReference>
<dbReference type="Pfam" id="PF00364">
    <property type="entry name" value="Biotin_lipoyl"/>
    <property type="match status" value="1"/>
</dbReference>
<evidence type="ECO:0000313" key="6">
    <source>
        <dbReference type="EMBL" id="KRO10979.1"/>
    </source>
</evidence>
<comment type="pathway">
    <text evidence="3">Lipid metabolism; fatty acid biosynthesis.</text>
</comment>
<evidence type="ECO:0000256" key="4">
    <source>
        <dbReference type="SAM" id="MobiDB-lite"/>
    </source>
</evidence>
<protein>
    <recommendedName>
        <fullName evidence="1 3">Biotin carboxyl carrier protein of acetyl-CoA carboxylase</fullName>
    </recommendedName>
</protein>
<dbReference type="STRING" id="942150.IV64_GL002675"/>
<proteinExistence type="predicted"/>